<dbReference type="InterPro" id="IPR045861">
    <property type="entry name" value="CorA_cytoplasmic_dom"/>
</dbReference>
<keyword evidence="10" id="KW-1185">Reference proteome</keyword>
<dbReference type="PANTHER" id="PTHR46494:SF1">
    <property type="entry name" value="CORA FAMILY METAL ION TRANSPORTER (EUROFUNG)"/>
    <property type="match status" value="1"/>
</dbReference>
<name>A0ABP3Y3L7_9FLAO</name>
<dbReference type="Gene3D" id="3.30.460.20">
    <property type="entry name" value="CorA soluble domain-like"/>
    <property type="match status" value="1"/>
</dbReference>
<keyword evidence="7 8" id="KW-0472">Membrane</keyword>
<dbReference type="RefSeq" id="WP_343786624.1">
    <property type="nucleotide sequence ID" value="NZ_BAAAFH010000011.1"/>
</dbReference>
<evidence type="ECO:0000256" key="6">
    <source>
        <dbReference type="ARBA" id="ARBA00022989"/>
    </source>
</evidence>
<dbReference type="EMBL" id="BAAAFH010000011">
    <property type="protein sequence ID" value="GAA0875294.1"/>
    <property type="molecule type" value="Genomic_DNA"/>
</dbReference>
<feature type="transmembrane region" description="Helical" evidence="8">
    <location>
        <begin position="303"/>
        <end position="323"/>
    </location>
</feature>
<dbReference type="PANTHER" id="PTHR46494">
    <property type="entry name" value="CORA FAMILY METAL ION TRANSPORTER (EUROFUNG)"/>
    <property type="match status" value="1"/>
</dbReference>
<keyword evidence="4 8" id="KW-1003">Cell membrane</keyword>
<evidence type="ECO:0000256" key="1">
    <source>
        <dbReference type="ARBA" id="ARBA00004651"/>
    </source>
</evidence>
<dbReference type="SUPFAM" id="SSF143865">
    <property type="entry name" value="CorA soluble domain-like"/>
    <property type="match status" value="1"/>
</dbReference>
<proteinExistence type="inferred from homology"/>
<evidence type="ECO:0000256" key="4">
    <source>
        <dbReference type="ARBA" id="ARBA00022475"/>
    </source>
</evidence>
<comment type="caution">
    <text evidence="9">The sequence shown here is derived from an EMBL/GenBank/DDBJ whole genome shotgun (WGS) entry which is preliminary data.</text>
</comment>
<evidence type="ECO:0000256" key="3">
    <source>
        <dbReference type="ARBA" id="ARBA00022448"/>
    </source>
</evidence>
<comment type="function">
    <text evidence="8">Mediates influx of magnesium ions.</text>
</comment>
<keyword evidence="8" id="KW-0460">Magnesium</keyword>
<evidence type="ECO:0000313" key="9">
    <source>
        <dbReference type="EMBL" id="GAA0875294.1"/>
    </source>
</evidence>
<gene>
    <name evidence="8 9" type="primary">corA</name>
    <name evidence="9" type="ORF">GCM10009118_17030</name>
</gene>
<keyword evidence="3 8" id="KW-0813">Transport</keyword>
<dbReference type="InterPro" id="IPR002523">
    <property type="entry name" value="MgTranspt_CorA/ZnTranspt_ZntB"/>
</dbReference>
<evidence type="ECO:0000256" key="7">
    <source>
        <dbReference type="ARBA" id="ARBA00023136"/>
    </source>
</evidence>
<comment type="similarity">
    <text evidence="2 8">Belongs to the CorA metal ion transporter (MIT) (TC 1.A.35) family.</text>
</comment>
<keyword evidence="8" id="KW-0406">Ion transport</keyword>
<dbReference type="Proteomes" id="UP001501126">
    <property type="component" value="Unassembled WGS sequence"/>
</dbReference>
<keyword evidence="6 8" id="KW-1133">Transmembrane helix</keyword>
<dbReference type="NCBIfam" id="TIGR00383">
    <property type="entry name" value="corA"/>
    <property type="match status" value="1"/>
</dbReference>
<dbReference type="InterPro" id="IPR004488">
    <property type="entry name" value="Mg/Co-transport_prot_CorA"/>
</dbReference>
<protein>
    <recommendedName>
        <fullName evidence="8">Magnesium transport protein CorA</fullName>
    </recommendedName>
</protein>
<reference evidence="10" key="1">
    <citation type="journal article" date="2019" name="Int. J. Syst. Evol. Microbiol.">
        <title>The Global Catalogue of Microorganisms (GCM) 10K type strain sequencing project: providing services to taxonomists for standard genome sequencing and annotation.</title>
        <authorList>
            <consortium name="The Broad Institute Genomics Platform"/>
            <consortium name="The Broad Institute Genome Sequencing Center for Infectious Disease"/>
            <person name="Wu L."/>
            <person name="Ma J."/>
        </authorList>
    </citation>
    <scope>NUCLEOTIDE SEQUENCE [LARGE SCALE GENOMIC DNA]</scope>
    <source>
        <strain evidence="10">JCM 16083</strain>
    </source>
</reference>
<organism evidence="9 10">
    <name type="scientific">Wandonia haliotis</name>
    <dbReference type="NCBI Taxonomy" id="574963"/>
    <lineage>
        <taxon>Bacteria</taxon>
        <taxon>Pseudomonadati</taxon>
        <taxon>Bacteroidota</taxon>
        <taxon>Flavobacteriia</taxon>
        <taxon>Flavobacteriales</taxon>
        <taxon>Crocinitomicaceae</taxon>
        <taxon>Wandonia</taxon>
    </lineage>
</organism>
<dbReference type="InterPro" id="IPR045863">
    <property type="entry name" value="CorA_TM1_TM2"/>
</dbReference>
<evidence type="ECO:0000256" key="5">
    <source>
        <dbReference type="ARBA" id="ARBA00022692"/>
    </source>
</evidence>
<dbReference type="CDD" id="cd12828">
    <property type="entry name" value="TmCorA-like_1"/>
    <property type="match status" value="1"/>
</dbReference>
<dbReference type="Gene3D" id="1.20.58.340">
    <property type="entry name" value="Magnesium transport protein CorA, transmembrane region"/>
    <property type="match status" value="2"/>
</dbReference>
<sequence length="329" mass="38928">MKINNCQIYSYTPENFSKITQNIHLKDIEESLNTEGVMWLNMHRVPTESELLELGKIFKLHRTTREDILDLSQRPKVEEFEDYLFFSLTCFIPSHKADALRTEQISFILGKNFVLSIQERKADHFQTVRDRIENNTGILRTKKADYLVYRLLDVILDSYFTSLEKITEESELLDVEVTNSPEPESLNKIERIKRTLIFLRKLIFPIKEIVSRLDNGFPRFIAEDNQPYFRDLKDSTQSLLDETDTNKQIIESMAQMYYATLSHKMNEIMKVLTMVGTIFIPLTFIAGIYGMNFTIMPELHWEFGYFAVWIIMIVLAILLLIYFRRKKWF</sequence>
<dbReference type="Pfam" id="PF01544">
    <property type="entry name" value="CorA"/>
    <property type="match status" value="1"/>
</dbReference>
<accession>A0ABP3Y3L7</accession>
<comment type="subcellular location">
    <subcellularLocation>
        <location evidence="1">Cell membrane</location>
        <topology evidence="1">Multi-pass membrane protein</topology>
    </subcellularLocation>
    <subcellularLocation>
        <location evidence="8">Membrane</location>
        <topology evidence="8">Multi-pass membrane protein</topology>
    </subcellularLocation>
</comment>
<keyword evidence="5 8" id="KW-0812">Transmembrane</keyword>
<feature type="transmembrane region" description="Helical" evidence="8">
    <location>
        <begin position="271"/>
        <end position="291"/>
    </location>
</feature>
<evidence type="ECO:0000313" key="10">
    <source>
        <dbReference type="Proteomes" id="UP001501126"/>
    </source>
</evidence>
<evidence type="ECO:0000256" key="8">
    <source>
        <dbReference type="RuleBase" id="RU362010"/>
    </source>
</evidence>
<evidence type="ECO:0000256" key="2">
    <source>
        <dbReference type="ARBA" id="ARBA00009765"/>
    </source>
</evidence>
<dbReference type="SUPFAM" id="SSF144083">
    <property type="entry name" value="Magnesium transport protein CorA, transmembrane region"/>
    <property type="match status" value="1"/>
</dbReference>